<dbReference type="GO" id="GO:0015628">
    <property type="term" value="P:protein secretion by the type II secretion system"/>
    <property type="evidence" value="ECO:0007669"/>
    <property type="project" value="TreeGrafter"/>
</dbReference>
<feature type="domain" description="Helix-hairpin-helix DNA-binding motif class 1" evidence="3">
    <location>
        <begin position="124"/>
        <end position="143"/>
    </location>
</feature>
<dbReference type="Gene3D" id="1.10.150.280">
    <property type="entry name" value="AF1531-like domain"/>
    <property type="match status" value="1"/>
</dbReference>
<proteinExistence type="predicted"/>
<evidence type="ECO:0000313" key="4">
    <source>
        <dbReference type="EMBL" id="HIU47834.1"/>
    </source>
</evidence>
<dbReference type="EMBL" id="DVND01000012">
    <property type="protein sequence ID" value="HIU47834.1"/>
    <property type="molecule type" value="Genomic_DNA"/>
</dbReference>
<feature type="transmembrane region" description="Helical" evidence="2">
    <location>
        <begin position="24"/>
        <end position="44"/>
    </location>
</feature>
<evidence type="ECO:0000256" key="2">
    <source>
        <dbReference type="SAM" id="Phobius"/>
    </source>
</evidence>
<dbReference type="PANTHER" id="PTHR21180:SF32">
    <property type="entry name" value="ENDONUCLEASE_EXONUCLEASE_PHOSPHATASE FAMILY DOMAIN-CONTAINING PROTEIN 1"/>
    <property type="match status" value="1"/>
</dbReference>
<dbReference type="SMART" id="SM00278">
    <property type="entry name" value="HhH1"/>
    <property type="match status" value="2"/>
</dbReference>
<keyword evidence="4" id="KW-0238">DNA-binding</keyword>
<dbReference type="Pfam" id="PF12836">
    <property type="entry name" value="HHH_3"/>
    <property type="match status" value="1"/>
</dbReference>
<dbReference type="InterPro" id="IPR004509">
    <property type="entry name" value="Competence_ComEA_HhH"/>
</dbReference>
<organism evidence="4 5">
    <name type="scientific">Candidatus Avimonoglobus intestinipullorum</name>
    <dbReference type="NCBI Taxonomy" id="2840699"/>
    <lineage>
        <taxon>Bacteria</taxon>
        <taxon>Bacillati</taxon>
        <taxon>Bacillota</taxon>
        <taxon>Clostridia</taxon>
        <taxon>Eubacteriales</taxon>
        <taxon>Candidatus Avimonoglobus</taxon>
    </lineage>
</organism>
<keyword evidence="2" id="KW-0472">Membrane</keyword>
<feature type="compositionally biased region" description="Low complexity" evidence="1">
    <location>
        <begin position="63"/>
        <end position="81"/>
    </location>
</feature>
<dbReference type="AlphaFoldDB" id="A0A9D1LTM9"/>
<protein>
    <submittedName>
        <fullName evidence="4">ComEA family DNA-binding protein</fullName>
    </submittedName>
</protein>
<sequence>MCDILIGIISDCRNGVAQLKMKKLASGACAVLFIAVAAGIGFWVKKYEPQNFVIETQTEAVTPSPASAAPEAEGAQAPEGSTDGKININTATAAELDKLEGVGDKIAQRIIDYREAHGPFEVPEDLMKVSGIGTKKFAAIKDAICVE</sequence>
<keyword evidence="2" id="KW-0812">Transmembrane</keyword>
<dbReference type="GO" id="GO:0015627">
    <property type="term" value="C:type II protein secretion system complex"/>
    <property type="evidence" value="ECO:0007669"/>
    <property type="project" value="TreeGrafter"/>
</dbReference>
<feature type="region of interest" description="Disordered" evidence="1">
    <location>
        <begin position="63"/>
        <end position="84"/>
    </location>
</feature>
<accession>A0A9D1LTM9</accession>
<dbReference type="GO" id="GO:0003677">
    <property type="term" value="F:DNA binding"/>
    <property type="evidence" value="ECO:0007669"/>
    <property type="project" value="UniProtKB-KW"/>
</dbReference>
<evidence type="ECO:0000259" key="3">
    <source>
        <dbReference type="SMART" id="SM00278"/>
    </source>
</evidence>
<dbReference type="PANTHER" id="PTHR21180">
    <property type="entry name" value="ENDONUCLEASE/EXONUCLEASE/PHOSPHATASE FAMILY DOMAIN-CONTAINING PROTEIN 1"/>
    <property type="match status" value="1"/>
</dbReference>
<dbReference type="InterPro" id="IPR051675">
    <property type="entry name" value="Endo/Exo/Phosphatase_dom_1"/>
</dbReference>
<comment type="caution">
    <text evidence="4">The sequence shown here is derived from an EMBL/GenBank/DDBJ whole genome shotgun (WGS) entry which is preliminary data.</text>
</comment>
<dbReference type="InterPro" id="IPR003583">
    <property type="entry name" value="Hlx-hairpin-Hlx_DNA-bd_motif"/>
</dbReference>
<dbReference type="NCBIfam" id="TIGR00426">
    <property type="entry name" value="competence protein ComEA helix-hairpin-helix repeat region"/>
    <property type="match status" value="1"/>
</dbReference>
<keyword evidence="2" id="KW-1133">Transmembrane helix</keyword>
<evidence type="ECO:0000313" key="5">
    <source>
        <dbReference type="Proteomes" id="UP000824111"/>
    </source>
</evidence>
<gene>
    <name evidence="4" type="ORF">IAB04_00560</name>
</gene>
<dbReference type="GO" id="GO:0006281">
    <property type="term" value="P:DNA repair"/>
    <property type="evidence" value="ECO:0007669"/>
    <property type="project" value="InterPro"/>
</dbReference>
<name>A0A9D1LTM9_9FIRM</name>
<dbReference type="Proteomes" id="UP000824111">
    <property type="component" value="Unassembled WGS sequence"/>
</dbReference>
<dbReference type="SUPFAM" id="SSF47781">
    <property type="entry name" value="RuvA domain 2-like"/>
    <property type="match status" value="1"/>
</dbReference>
<evidence type="ECO:0000256" key="1">
    <source>
        <dbReference type="SAM" id="MobiDB-lite"/>
    </source>
</evidence>
<reference evidence="4" key="2">
    <citation type="journal article" date="2021" name="PeerJ">
        <title>Extensive microbial diversity within the chicken gut microbiome revealed by metagenomics and culture.</title>
        <authorList>
            <person name="Gilroy R."/>
            <person name="Ravi A."/>
            <person name="Getino M."/>
            <person name="Pursley I."/>
            <person name="Horton D.L."/>
            <person name="Alikhan N.F."/>
            <person name="Baker D."/>
            <person name="Gharbi K."/>
            <person name="Hall N."/>
            <person name="Watson M."/>
            <person name="Adriaenssens E.M."/>
            <person name="Foster-Nyarko E."/>
            <person name="Jarju S."/>
            <person name="Secka A."/>
            <person name="Antonio M."/>
            <person name="Oren A."/>
            <person name="Chaudhuri R.R."/>
            <person name="La Ragione R."/>
            <person name="Hildebrand F."/>
            <person name="Pallen M.J."/>
        </authorList>
    </citation>
    <scope>NUCLEOTIDE SEQUENCE</scope>
    <source>
        <strain evidence="4">ChiSjej4B22-9803</strain>
    </source>
</reference>
<feature type="domain" description="Helix-hairpin-helix DNA-binding motif class 1" evidence="3">
    <location>
        <begin position="94"/>
        <end position="113"/>
    </location>
</feature>
<reference evidence="4" key="1">
    <citation type="submission" date="2020-10" db="EMBL/GenBank/DDBJ databases">
        <authorList>
            <person name="Gilroy R."/>
        </authorList>
    </citation>
    <scope>NUCLEOTIDE SEQUENCE</scope>
    <source>
        <strain evidence="4">ChiSjej4B22-9803</strain>
    </source>
</reference>
<dbReference type="InterPro" id="IPR010994">
    <property type="entry name" value="RuvA_2-like"/>
</dbReference>